<dbReference type="Gene3D" id="3.40.190.80">
    <property type="match status" value="1"/>
</dbReference>
<dbReference type="InterPro" id="IPR000760">
    <property type="entry name" value="Inositol_monophosphatase-like"/>
</dbReference>
<dbReference type="STRING" id="150033.RV14_GL001206"/>
<dbReference type="GO" id="GO:0006020">
    <property type="term" value="P:inositol metabolic process"/>
    <property type="evidence" value="ECO:0007669"/>
    <property type="project" value="TreeGrafter"/>
</dbReference>
<dbReference type="CDD" id="cd01637">
    <property type="entry name" value="IMPase_like"/>
    <property type="match status" value="1"/>
</dbReference>
<dbReference type="GO" id="GO:0046872">
    <property type="term" value="F:metal ion binding"/>
    <property type="evidence" value="ECO:0007669"/>
    <property type="project" value="UniProtKB-KW"/>
</dbReference>
<dbReference type="PANTHER" id="PTHR20854">
    <property type="entry name" value="INOSITOL MONOPHOSPHATASE"/>
    <property type="match status" value="1"/>
</dbReference>
<dbReference type="PROSITE" id="PS00629">
    <property type="entry name" value="IMP_1"/>
    <property type="match status" value="1"/>
</dbReference>
<dbReference type="PRINTS" id="PR00377">
    <property type="entry name" value="IMPHPHTASES"/>
</dbReference>
<dbReference type="OrthoDB" id="9772456at2"/>
<evidence type="ECO:0000256" key="2">
    <source>
        <dbReference type="ARBA" id="ARBA00022801"/>
    </source>
</evidence>
<dbReference type="Gene3D" id="3.30.540.10">
    <property type="entry name" value="Fructose-1,6-Bisphosphatase, subunit A, domain 1"/>
    <property type="match status" value="1"/>
</dbReference>
<feature type="binding site" evidence="4">
    <location>
        <position position="87"/>
    </location>
    <ligand>
        <name>Mg(2+)</name>
        <dbReference type="ChEBI" id="CHEBI:18420"/>
        <label>1</label>
        <note>catalytic</note>
    </ligand>
</feature>
<dbReference type="SUPFAM" id="SSF56655">
    <property type="entry name" value="Carbohydrate phosphatase"/>
    <property type="match status" value="1"/>
</dbReference>
<dbReference type="AlphaFoldDB" id="A0A1L8WB54"/>
<dbReference type="GO" id="GO:0007165">
    <property type="term" value="P:signal transduction"/>
    <property type="evidence" value="ECO:0007669"/>
    <property type="project" value="TreeGrafter"/>
</dbReference>
<reference evidence="5 6" key="1">
    <citation type="submission" date="2014-12" db="EMBL/GenBank/DDBJ databases">
        <title>Draft genome sequences of 29 type strains of Enterococci.</title>
        <authorList>
            <person name="Zhong Z."/>
            <person name="Sun Z."/>
            <person name="Liu W."/>
            <person name="Zhang W."/>
            <person name="Zhang H."/>
        </authorList>
    </citation>
    <scope>NUCLEOTIDE SEQUENCE [LARGE SCALE GENOMIC DNA]</scope>
    <source>
        <strain evidence="5 6">DSM 15687</strain>
    </source>
</reference>
<feature type="binding site" evidence="4">
    <location>
        <position position="86"/>
    </location>
    <ligand>
        <name>Mg(2+)</name>
        <dbReference type="ChEBI" id="CHEBI:18420"/>
        <label>1</label>
        <note>catalytic</note>
    </ligand>
</feature>
<keyword evidence="6" id="KW-1185">Reference proteome</keyword>
<evidence type="ECO:0000256" key="1">
    <source>
        <dbReference type="ARBA" id="ARBA00022723"/>
    </source>
</evidence>
<keyword evidence="1 4" id="KW-0479">Metal-binding</keyword>
<gene>
    <name evidence="5" type="ORF">RV14_GL001206</name>
</gene>
<evidence type="ECO:0000256" key="3">
    <source>
        <dbReference type="ARBA" id="ARBA00022842"/>
    </source>
</evidence>
<evidence type="ECO:0000313" key="6">
    <source>
        <dbReference type="Proteomes" id="UP000182152"/>
    </source>
</evidence>
<keyword evidence="2" id="KW-0378">Hydrolase</keyword>
<organism evidence="5 6">
    <name type="scientific">Enterococcus ratti</name>
    <dbReference type="NCBI Taxonomy" id="150033"/>
    <lineage>
        <taxon>Bacteria</taxon>
        <taxon>Bacillati</taxon>
        <taxon>Bacillota</taxon>
        <taxon>Bacilli</taxon>
        <taxon>Lactobacillales</taxon>
        <taxon>Enterococcaceae</taxon>
        <taxon>Enterococcus</taxon>
    </lineage>
</organism>
<comment type="caution">
    <text evidence="5">The sequence shown here is derived from an EMBL/GenBank/DDBJ whole genome shotgun (WGS) entry which is preliminary data.</text>
</comment>
<keyword evidence="3 4" id="KW-0460">Magnesium</keyword>
<dbReference type="RefSeq" id="WP_071856159.1">
    <property type="nucleotide sequence ID" value="NZ_JBCLRY010000001.1"/>
</dbReference>
<evidence type="ECO:0000313" key="5">
    <source>
        <dbReference type="EMBL" id="OJG78265.1"/>
    </source>
</evidence>
<comment type="cofactor">
    <cofactor evidence="4">
        <name>Mg(2+)</name>
        <dbReference type="ChEBI" id="CHEBI:18420"/>
    </cofactor>
</comment>
<protein>
    <submittedName>
        <fullName evidence="5">Inositol monophosphatase family protein</fullName>
    </submittedName>
</protein>
<dbReference type="EMBL" id="JXLB01000025">
    <property type="protein sequence ID" value="OJG78265.1"/>
    <property type="molecule type" value="Genomic_DNA"/>
</dbReference>
<feature type="binding site" evidence="4">
    <location>
        <position position="206"/>
    </location>
    <ligand>
        <name>Mg(2+)</name>
        <dbReference type="ChEBI" id="CHEBI:18420"/>
        <label>1</label>
        <note>catalytic</note>
    </ligand>
</feature>
<proteinExistence type="predicted"/>
<dbReference type="Pfam" id="PF00459">
    <property type="entry name" value="Inositol_P"/>
    <property type="match status" value="1"/>
</dbReference>
<dbReference type="GO" id="GO:0008934">
    <property type="term" value="F:inositol monophosphate 1-phosphatase activity"/>
    <property type="evidence" value="ECO:0007669"/>
    <property type="project" value="TreeGrafter"/>
</dbReference>
<accession>A0A1L8WB54</accession>
<sequence>MEPIFSEIKQWLIEAGEIIKQTQRKTISVREKSNRKDIVTNLDQKIQRFLIEKIQTFDSKAKILAEEDGQNNLDDLTGRVFIIDPIDGTLNFVREGENFCIMVAVYEEGKGSAGFIYDVMKAELYWGGPSVGVYQNETKLLAPENISLQDGLLGINGYFYGHNCYNIRTIGDISLGIRITGCAGLEMIAMLKGSHVGYISKLCPWDYGAGCILLDVFNMRYSDFSGKKLQFSGREYFLAGTPNAYEEMQRLLQF</sequence>
<feature type="binding site" evidence="4">
    <location>
        <position position="66"/>
    </location>
    <ligand>
        <name>Mg(2+)</name>
        <dbReference type="ChEBI" id="CHEBI:18420"/>
        <label>1</label>
        <note>catalytic</note>
    </ligand>
</feature>
<feature type="binding site" evidence="4">
    <location>
        <position position="84"/>
    </location>
    <ligand>
        <name>Mg(2+)</name>
        <dbReference type="ChEBI" id="CHEBI:18420"/>
        <label>1</label>
        <note>catalytic</note>
    </ligand>
</feature>
<dbReference type="Proteomes" id="UP000182152">
    <property type="component" value="Unassembled WGS sequence"/>
</dbReference>
<dbReference type="PANTHER" id="PTHR20854:SF4">
    <property type="entry name" value="INOSITOL-1-MONOPHOSPHATASE-RELATED"/>
    <property type="match status" value="1"/>
</dbReference>
<name>A0A1L8WB54_9ENTE</name>
<dbReference type="InterPro" id="IPR020583">
    <property type="entry name" value="Inositol_monoP_metal-BS"/>
</dbReference>
<evidence type="ECO:0000256" key="4">
    <source>
        <dbReference type="PIRSR" id="PIRSR600760-2"/>
    </source>
</evidence>